<accession>A0A2G9H7C0</accession>
<dbReference type="AlphaFoldDB" id="A0A2G9H7C0"/>
<proteinExistence type="predicted"/>
<gene>
    <name evidence="1" type="ORF">CDL12_13947</name>
</gene>
<dbReference type="EMBL" id="NKXS01002483">
    <property type="protein sequence ID" value="PIN13421.1"/>
    <property type="molecule type" value="Genomic_DNA"/>
</dbReference>
<sequence length="236" mass="27150">MHNFPALRERGKDVETYTKFSDFNYSESEIQCRRHPNPSPVGVCPRCLKERLMKLVCSECEQCLSLCSCSDDSSSLYRNSCSKMEIGSVGRISFLLENQKAGFRQHSMSNFLRRSSSSCVEIKKNNGFWNIKRLFRKKKHKGYVKDGEFDPNRGVFAVKESDFCAMDESEFFDLKLDLLSESKQDLSGYDQGIRCKSVSLENGGSCKMDLNERKSRSGRRNGFLSINMLLRRKITF</sequence>
<dbReference type="PANTHER" id="PTHR34197">
    <property type="entry name" value="OS04G0591300 PROTEIN"/>
    <property type="match status" value="1"/>
</dbReference>
<keyword evidence="2" id="KW-1185">Reference proteome</keyword>
<evidence type="ECO:0000313" key="1">
    <source>
        <dbReference type="EMBL" id="PIN13421.1"/>
    </source>
</evidence>
<comment type="caution">
    <text evidence="1">The sequence shown here is derived from an EMBL/GenBank/DDBJ whole genome shotgun (WGS) entry which is preliminary data.</text>
</comment>
<organism evidence="1 2">
    <name type="scientific">Handroanthus impetiginosus</name>
    <dbReference type="NCBI Taxonomy" id="429701"/>
    <lineage>
        <taxon>Eukaryota</taxon>
        <taxon>Viridiplantae</taxon>
        <taxon>Streptophyta</taxon>
        <taxon>Embryophyta</taxon>
        <taxon>Tracheophyta</taxon>
        <taxon>Spermatophyta</taxon>
        <taxon>Magnoliopsida</taxon>
        <taxon>eudicotyledons</taxon>
        <taxon>Gunneridae</taxon>
        <taxon>Pentapetalae</taxon>
        <taxon>asterids</taxon>
        <taxon>lamiids</taxon>
        <taxon>Lamiales</taxon>
        <taxon>Bignoniaceae</taxon>
        <taxon>Crescentiina</taxon>
        <taxon>Tabebuia alliance</taxon>
        <taxon>Handroanthus</taxon>
    </lineage>
</organism>
<reference evidence="2" key="1">
    <citation type="journal article" date="2018" name="Gigascience">
        <title>Genome assembly of the Pink Ipe (Handroanthus impetiginosus, Bignoniaceae), a highly valued, ecologically keystone Neotropical timber forest tree.</title>
        <authorList>
            <person name="Silva-Junior O.B."/>
            <person name="Grattapaglia D."/>
            <person name="Novaes E."/>
            <person name="Collevatti R.G."/>
        </authorList>
    </citation>
    <scope>NUCLEOTIDE SEQUENCE [LARGE SCALE GENOMIC DNA]</scope>
    <source>
        <strain evidence="2">cv. UFG-1</strain>
    </source>
</reference>
<dbReference type="PANTHER" id="PTHR34197:SF3">
    <property type="entry name" value="DUF740 FAMILY PROTEIN"/>
    <property type="match status" value="1"/>
</dbReference>
<dbReference type="Proteomes" id="UP000231279">
    <property type="component" value="Unassembled WGS sequence"/>
</dbReference>
<protein>
    <submittedName>
        <fullName evidence="1">Uncharacterized protein</fullName>
    </submittedName>
</protein>
<dbReference type="OrthoDB" id="1931940at2759"/>
<name>A0A2G9H7C0_9LAMI</name>
<evidence type="ECO:0000313" key="2">
    <source>
        <dbReference type="Proteomes" id="UP000231279"/>
    </source>
</evidence>